<evidence type="ECO:0000313" key="4">
    <source>
        <dbReference type="EMBL" id="KAK9077172.1"/>
    </source>
</evidence>
<evidence type="ECO:0000256" key="2">
    <source>
        <dbReference type="ARBA" id="ARBA00023186"/>
    </source>
</evidence>
<dbReference type="EMBL" id="JBCNJP010000007">
    <property type="protein sequence ID" value="KAK9077172.1"/>
    <property type="molecule type" value="Genomic_DNA"/>
</dbReference>
<dbReference type="Proteomes" id="UP001408789">
    <property type="component" value="Unassembled WGS sequence"/>
</dbReference>
<name>A0AAP0HA47_9ASTR</name>
<dbReference type="Gene3D" id="3.90.20.20">
    <property type="match status" value="1"/>
</dbReference>
<dbReference type="InterPro" id="IPR044294">
    <property type="entry name" value="Lipase-like"/>
</dbReference>
<proteinExistence type="inferred from homology"/>
<dbReference type="InterPro" id="IPR007751">
    <property type="entry name" value="DUF676_lipase-like"/>
</dbReference>
<dbReference type="InterPro" id="IPR013805">
    <property type="entry name" value="GrpE_CC"/>
</dbReference>
<dbReference type="AlphaFoldDB" id="A0AAP0HA47"/>
<evidence type="ECO:0000256" key="1">
    <source>
        <dbReference type="ARBA" id="ARBA00009054"/>
    </source>
</evidence>
<accession>A0AAP0HA47</accession>
<keyword evidence="5" id="KW-1185">Reference proteome</keyword>
<organism evidence="4 5">
    <name type="scientific">Deinandra increscens subsp. villosa</name>
    <dbReference type="NCBI Taxonomy" id="3103831"/>
    <lineage>
        <taxon>Eukaryota</taxon>
        <taxon>Viridiplantae</taxon>
        <taxon>Streptophyta</taxon>
        <taxon>Embryophyta</taxon>
        <taxon>Tracheophyta</taxon>
        <taxon>Spermatophyta</taxon>
        <taxon>Magnoliopsida</taxon>
        <taxon>eudicotyledons</taxon>
        <taxon>Gunneridae</taxon>
        <taxon>Pentapetalae</taxon>
        <taxon>asterids</taxon>
        <taxon>campanulids</taxon>
        <taxon>Asterales</taxon>
        <taxon>Asteraceae</taxon>
        <taxon>Asteroideae</taxon>
        <taxon>Heliantheae alliance</taxon>
        <taxon>Madieae</taxon>
        <taxon>Madiinae</taxon>
        <taxon>Deinandra</taxon>
    </lineage>
</organism>
<dbReference type="PANTHER" id="PTHR12482:SF4">
    <property type="entry name" value="ALPHA_BETA-HYDROLASES SUPERFAMILY PROTEIN"/>
    <property type="match status" value="1"/>
</dbReference>
<comment type="similarity">
    <text evidence="1">Belongs to the GrpE family.</text>
</comment>
<gene>
    <name evidence="4" type="ORF">SSX86_005508</name>
</gene>
<feature type="domain" description="DUF676" evidence="3">
    <location>
        <begin position="110"/>
        <end position="161"/>
    </location>
</feature>
<sequence>MREKYHESHDRMTWTDQHPLPPMGSFAKSLLDVADYLGRASSVVQDRFTKFDMTEDPVGALPLLKTLLEGVEMTKKQVLSMSRLGGAGAVAQLRIHYGFYSIRELRITCATDWRYDAKQFVKRLPKKVIIHCSGCNYSTLTFDGVDRMWERLAEEVEGAIKCYLLVARSLQVDFATQLLNMDVSASHYQTPIRFYPGVPDAC</sequence>
<evidence type="ECO:0000313" key="5">
    <source>
        <dbReference type="Proteomes" id="UP001408789"/>
    </source>
</evidence>
<dbReference type="PANTHER" id="PTHR12482">
    <property type="entry name" value="LIPASE ROG1-RELATED-RELATED"/>
    <property type="match status" value="1"/>
</dbReference>
<keyword evidence="2" id="KW-0143">Chaperone</keyword>
<dbReference type="Pfam" id="PF05057">
    <property type="entry name" value="DUF676"/>
    <property type="match status" value="1"/>
</dbReference>
<evidence type="ECO:0000259" key="3">
    <source>
        <dbReference type="Pfam" id="PF05057"/>
    </source>
</evidence>
<comment type="caution">
    <text evidence="4">The sequence shown here is derived from an EMBL/GenBank/DDBJ whole genome shotgun (WGS) entry which is preliminary data.</text>
</comment>
<protein>
    <recommendedName>
        <fullName evidence="3">DUF676 domain-containing protein</fullName>
    </recommendedName>
</protein>
<reference evidence="4 5" key="1">
    <citation type="submission" date="2024-04" db="EMBL/GenBank/DDBJ databases">
        <title>The reference genome of an endangered Asteraceae, Deinandra increscens subsp. villosa, native to the Central Coast of California.</title>
        <authorList>
            <person name="Guilliams M."/>
            <person name="Hasenstab-Lehman K."/>
            <person name="Meyer R."/>
            <person name="Mcevoy S."/>
        </authorList>
    </citation>
    <scope>NUCLEOTIDE SEQUENCE [LARGE SCALE GENOMIC DNA]</scope>
    <source>
        <tissue evidence="4">Leaf</tissue>
    </source>
</reference>